<protein>
    <submittedName>
        <fullName evidence="1">Uncharacterized protein</fullName>
    </submittedName>
</protein>
<dbReference type="EMBL" id="HBGW01101393">
    <property type="protein sequence ID" value="CAD9646342.1"/>
    <property type="molecule type" value="Transcribed_RNA"/>
</dbReference>
<reference evidence="1" key="1">
    <citation type="submission" date="2021-01" db="EMBL/GenBank/DDBJ databases">
        <authorList>
            <person name="Corre E."/>
            <person name="Pelletier E."/>
            <person name="Niang G."/>
            <person name="Scheremetjew M."/>
            <person name="Finn R."/>
            <person name="Kale V."/>
            <person name="Holt S."/>
            <person name="Cochrane G."/>
            <person name="Meng A."/>
            <person name="Brown T."/>
            <person name="Cohen L."/>
        </authorList>
    </citation>
    <scope>NUCLEOTIDE SEQUENCE</scope>
    <source>
        <strain evidence="1">RCC3387</strain>
    </source>
</reference>
<gene>
    <name evidence="1" type="ORF">BRAN1462_LOCUS64164</name>
</gene>
<proteinExistence type="predicted"/>
<organism evidence="1">
    <name type="scientific">Zooxanthella nutricula</name>
    <dbReference type="NCBI Taxonomy" id="1333877"/>
    <lineage>
        <taxon>Eukaryota</taxon>
        <taxon>Sar</taxon>
        <taxon>Alveolata</taxon>
        <taxon>Dinophyceae</taxon>
        <taxon>Peridiniales</taxon>
        <taxon>Peridiniales incertae sedis</taxon>
        <taxon>Zooxanthella</taxon>
    </lineage>
</organism>
<dbReference type="AlphaFoldDB" id="A0A7S2VS18"/>
<sequence>MSRIEDEENAWDTSVRIGAQGRCEFQFARDADPQQAIYPARTRAAGADVPARGPDDLGAGKHFQVRGRPGDFASVKLTVVDGDVRVATECNGRVTEWCSQQGWARHEYVVKGTFQTKQRLSMQMVAGTPGLFSCTVAVGSRQFVDSDYCGDFFQICVDGDILQAYYPDAAPADVPGQVLVQPPDGVGSAEQFVIKAVEYGTEFDIFLDLNAEDRRKTVYWVPSAAPALAN</sequence>
<name>A0A7S2VS18_9DINO</name>
<accession>A0A7S2VS18</accession>
<evidence type="ECO:0000313" key="1">
    <source>
        <dbReference type="EMBL" id="CAD9646342.1"/>
    </source>
</evidence>